<dbReference type="EMBL" id="HBFW01009989">
    <property type="protein sequence ID" value="CAD8935427.1"/>
    <property type="molecule type" value="Transcribed_RNA"/>
</dbReference>
<sequence>MSEYLNISAVKDALHVTGMFFITDDAAGFDYTMTEKTVEPFYQSINGKLKVLVYNGDADPRINSFDAQNWTSHLGFPKLEDWTPWTIDGCRRMGGYVVRYDGMFDFLTIRGAGHMVPTYKPEATFAFLKAWIDGTDYPPYVASCNAPPPPSSSSYSNTKKHTNKATTTTMTTPRLDDANANAAFSKLRNKRAEQ</sequence>
<dbReference type="AlphaFoldDB" id="A0A7S1D1P9"/>
<gene>
    <name evidence="3" type="ORF">CTEN0397_LOCUS6461</name>
</gene>
<protein>
    <recommendedName>
        <fullName evidence="4">Carboxypeptidase</fullName>
    </recommendedName>
</protein>
<dbReference type="Gene3D" id="3.40.50.12670">
    <property type="match status" value="1"/>
</dbReference>
<accession>A0A7S1D1P9</accession>
<reference evidence="3" key="1">
    <citation type="submission" date="2021-01" db="EMBL/GenBank/DDBJ databases">
        <authorList>
            <person name="Corre E."/>
            <person name="Pelletier E."/>
            <person name="Niang G."/>
            <person name="Scheremetjew M."/>
            <person name="Finn R."/>
            <person name="Kale V."/>
            <person name="Holt S."/>
            <person name="Cochrane G."/>
            <person name="Meng A."/>
            <person name="Brown T."/>
            <person name="Cohen L."/>
        </authorList>
    </citation>
    <scope>NUCLEOTIDE SEQUENCE</scope>
    <source>
        <strain evidence="3">ECT3854</strain>
    </source>
</reference>
<comment type="similarity">
    <text evidence="1">Belongs to the peptidase S10 family.</text>
</comment>
<dbReference type="InterPro" id="IPR029058">
    <property type="entry name" value="AB_hydrolase_fold"/>
</dbReference>
<dbReference type="GO" id="GO:0006508">
    <property type="term" value="P:proteolysis"/>
    <property type="evidence" value="ECO:0007669"/>
    <property type="project" value="InterPro"/>
</dbReference>
<dbReference type="Pfam" id="PF00450">
    <property type="entry name" value="Peptidase_S10"/>
    <property type="match status" value="1"/>
</dbReference>
<feature type="region of interest" description="Disordered" evidence="2">
    <location>
        <begin position="146"/>
        <end position="194"/>
    </location>
</feature>
<evidence type="ECO:0000256" key="1">
    <source>
        <dbReference type="ARBA" id="ARBA00009431"/>
    </source>
</evidence>
<evidence type="ECO:0000256" key="2">
    <source>
        <dbReference type="SAM" id="MobiDB-lite"/>
    </source>
</evidence>
<evidence type="ECO:0000313" key="3">
    <source>
        <dbReference type="EMBL" id="CAD8935427.1"/>
    </source>
</evidence>
<dbReference type="InterPro" id="IPR033124">
    <property type="entry name" value="Ser_caboxypep_his_AS"/>
</dbReference>
<dbReference type="SUPFAM" id="SSF53474">
    <property type="entry name" value="alpha/beta-Hydrolases"/>
    <property type="match status" value="1"/>
</dbReference>
<dbReference type="GO" id="GO:0004185">
    <property type="term" value="F:serine-type carboxypeptidase activity"/>
    <property type="evidence" value="ECO:0007669"/>
    <property type="project" value="InterPro"/>
</dbReference>
<name>A0A7S1D1P9_CYCTE</name>
<organism evidence="3">
    <name type="scientific">Cyclophora tenuis</name>
    <name type="common">Marine diatom</name>
    <dbReference type="NCBI Taxonomy" id="216820"/>
    <lineage>
        <taxon>Eukaryota</taxon>
        <taxon>Sar</taxon>
        <taxon>Stramenopiles</taxon>
        <taxon>Ochrophyta</taxon>
        <taxon>Bacillariophyta</taxon>
        <taxon>Fragilariophyceae</taxon>
        <taxon>Fragilariophycidae</taxon>
        <taxon>Cyclophorales</taxon>
        <taxon>Cyclophoraceae</taxon>
        <taxon>Cyclophora</taxon>
    </lineage>
</organism>
<proteinExistence type="inferred from homology"/>
<dbReference type="InterPro" id="IPR001563">
    <property type="entry name" value="Peptidase_S10"/>
</dbReference>
<dbReference type="PROSITE" id="PS00560">
    <property type="entry name" value="CARBOXYPEPT_SER_HIS"/>
    <property type="match status" value="1"/>
</dbReference>
<evidence type="ECO:0008006" key="4">
    <source>
        <dbReference type="Google" id="ProtNLM"/>
    </source>
</evidence>